<dbReference type="InterPro" id="IPR009078">
    <property type="entry name" value="Ferritin-like_SF"/>
</dbReference>
<dbReference type="InterPro" id="IPR012347">
    <property type="entry name" value="Ferritin-like"/>
</dbReference>
<dbReference type="Gene3D" id="1.20.1260.10">
    <property type="match status" value="1"/>
</dbReference>
<evidence type="ECO:0000313" key="4">
    <source>
        <dbReference type="Proteomes" id="UP000190037"/>
    </source>
</evidence>
<evidence type="ECO:0000259" key="2">
    <source>
        <dbReference type="Pfam" id="PF14530"/>
    </source>
</evidence>
<dbReference type="Pfam" id="PF14530">
    <property type="entry name" value="DUF4439"/>
    <property type="match status" value="1"/>
</dbReference>
<dbReference type="Proteomes" id="UP000190037">
    <property type="component" value="Unassembled WGS sequence"/>
</dbReference>
<dbReference type="EMBL" id="MWQN01000001">
    <property type="protein sequence ID" value="OPC83136.1"/>
    <property type="molecule type" value="Genomic_DNA"/>
</dbReference>
<comment type="caution">
    <text evidence="3">The sequence shown here is derived from an EMBL/GenBank/DDBJ whole genome shotgun (WGS) entry which is preliminary data.</text>
</comment>
<protein>
    <recommendedName>
        <fullName evidence="2">DUF4439 domain-containing protein</fullName>
    </recommendedName>
</protein>
<reference evidence="3 4" key="1">
    <citation type="submission" date="2017-03" db="EMBL/GenBank/DDBJ databases">
        <title>Draft genome sequence of Streptomyces scabrisporus NF3, endophyte isolated from Amphipterygium adstringens.</title>
        <authorList>
            <person name="Vazquez M."/>
            <person name="Ceapa C.D."/>
            <person name="Rodriguez Luna D."/>
            <person name="Sanchez Esquivel S."/>
        </authorList>
    </citation>
    <scope>NUCLEOTIDE SEQUENCE [LARGE SCALE GENOMIC DNA]</scope>
    <source>
        <strain evidence="3 4">NF3</strain>
    </source>
</reference>
<evidence type="ECO:0000313" key="3">
    <source>
        <dbReference type="EMBL" id="OPC83136.1"/>
    </source>
</evidence>
<feature type="domain" description="DUF4439" evidence="2">
    <location>
        <begin position="18"/>
        <end position="148"/>
    </location>
</feature>
<dbReference type="RefSeq" id="WP_078977436.1">
    <property type="nucleotide sequence ID" value="NZ_MWQN01000001.1"/>
</dbReference>
<dbReference type="SUPFAM" id="SSF47240">
    <property type="entry name" value="Ferritin-like"/>
    <property type="match status" value="1"/>
</dbReference>
<dbReference type="STRING" id="159449.B4N89_21305"/>
<dbReference type="InterPro" id="IPR029447">
    <property type="entry name" value="DUF4439"/>
</dbReference>
<feature type="region of interest" description="Disordered" evidence="1">
    <location>
        <begin position="142"/>
        <end position="161"/>
    </location>
</feature>
<gene>
    <name evidence="3" type="ORF">B4N89_21305</name>
</gene>
<accession>A0A1T3P200</accession>
<keyword evidence="4" id="KW-1185">Reference proteome</keyword>
<name>A0A1T3P200_9ACTN</name>
<sequence length="161" mass="16286">MSTPRPAPSGAAAVEVRALRDALDAEHAAVYGYGVAGGRLTGAARAQARTALDAHRARRDTITRLIADRGATAPPAAPAYTVPFPVATPADATRLAVYLEDGVALHLGALVAAAGSPLRAEAAGWLREAAVWGVRWRGASTPFPGLPEEGGSGTATAGGRT</sequence>
<organism evidence="3 4">
    <name type="scientific">Embleya scabrispora</name>
    <dbReference type="NCBI Taxonomy" id="159449"/>
    <lineage>
        <taxon>Bacteria</taxon>
        <taxon>Bacillati</taxon>
        <taxon>Actinomycetota</taxon>
        <taxon>Actinomycetes</taxon>
        <taxon>Kitasatosporales</taxon>
        <taxon>Streptomycetaceae</taxon>
        <taxon>Embleya</taxon>
    </lineage>
</organism>
<dbReference type="AlphaFoldDB" id="A0A1T3P200"/>
<evidence type="ECO:0000256" key="1">
    <source>
        <dbReference type="SAM" id="MobiDB-lite"/>
    </source>
</evidence>
<proteinExistence type="predicted"/>
<dbReference type="OrthoDB" id="3855078at2"/>
<dbReference type="CDD" id="cd00657">
    <property type="entry name" value="Ferritin_like"/>
    <property type="match status" value="1"/>
</dbReference>